<keyword evidence="4" id="KW-0808">Transferase</keyword>
<dbReference type="Pfam" id="PF13231">
    <property type="entry name" value="PMT_2"/>
    <property type="match status" value="1"/>
</dbReference>
<feature type="domain" description="Glycosyltransferase RgtA/B/C/D-like" evidence="9">
    <location>
        <begin position="130"/>
        <end position="272"/>
    </location>
</feature>
<feature type="transmembrane region" description="Helical" evidence="8">
    <location>
        <begin position="202"/>
        <end position="219"/>
    </location>
</feature>
<evidence type="ECO:0000256" key="4">
    <source>
        <dbReference type="ARBA" id="ARBA00022679"/>
    </source>
</evidence>
<keyword evidence="3" id="KW-0328">Glycosyltransferase</keyword>
<feature type="transmembrane region" description="Helical" evidence="8">
    <location>
        <begin position="77"/>
        <end position="98"/>
    </location>
</feature>
<keyword evidence="2" id="KW-1003">Cell membrane</keyword>
<evidence type="ECO:0000256" key="8">
    <source>
        <dbReference type="SAM" id="Phobius"/>
    </source>
</evidence>
<evidence type="ECO:0000256" key="1">
    <source>
        <dbReference type="ARBA" id="ARBA00004651"/>
    </source>
</evidence>
<feature type="transmembrane region" description="Helical" evidence="8">
    <location>
        <begin position="38"/>
        <end position="57"/>
    </location>
</feature>
<dbReference type="InterPro" id="IPR038731">
    <property type="entry name" value="RgtA/B/C-like"/>
</dbReference>
<gene>
    <name evidence="10" type="ORF">SAMEA4412692_00764</name>
</gene>
<evidence type="ECO:0000256" key="6">
    <source>
        <dbReference type="ARBA" id="ARBA00022989"/>
    </source>
</evidence>
<evidence type="ECO:0000313" key="10">
    <source>
        <dbReference type="EMBL" id="SNU87747.1"/>
    </source>
</evidence>
<feature type="transmembrane region" description="Helical" evidence="8">
    <location>
        <begin position="231"/>
        <end position="260"/>
    </location>
</feature>
<evidence type="ECO:0000259" key="9">
    <source>
        <dbReference type="Pfam" id="PF13231"/>
    </source>
</evidence>
<evidence type="ECO:0000256" key="2">
    <source>
        <dbReference type="ARBA" id="ARBA00022475"/>
    </source>
</evidence>
<dbReference type="eggNOG" id="ENOG50338EM">
    <property type="taxonomic scope" value="Bacteria"/>
</dbReference>
<organism evidence="10 11">
    <name type="scientific">Streptococcus merionis</name>
    <dbReference type="NCBI Taxonomy" id="400065"/>
    <lineage>
        <taxon>Bacteria</taxon>
        <taxon>Bacillati</taxon>
        <taxon>Bacillota</taxon>
        <taxon>Bacilli</taxon>
        <taxon>Lactobacillales</taxon>
        <taxon>Streptococcaceae</taxon>
        <taxon>Streptococcus</taxon>
    </lineage>
</organism>
<dbReference type="PANTHER" id="PTHR33908:SF11">
    <property type="entry name" value="MEMBRANE PROTEIN"/>
    <property type="match status" value="1"/>
</dbReference>
<dbReference type="AlphaFoldDB" id="A0A239SQS6"/>
<feature type="transmembrane region" description="Helical" evidence="8">
    <location>
        <begin position="430"/>
        <end position="449"/>
    </location>
</feature>
<dbReference type="GO" id="GO:0009103">
    <property type="term" value="P:lipopolysaccharide biosynthetic process"/>
    <property type="evidence" value="ECO:0007669"/>
    <property type="project" value="UniProtKB-ARBA"/>
</dbReference>
<dbReference type="GO" id="GO:0016763">
    <property type="term" value="F:pentosyltransferase activity"/>
    <property type="evidence" value="ECO:0007669"/>
    <property type="project" value="TreeGrafter"/>
</dbReference>
<keyword evidence="7 8" id="KW-0472">Membrane</keyword>
<protein>
    <submittedName>
        <fullName evidence="10">Integral membrane protein</fullName>
    </submittedName>
</protein>
<feature type="transmembrane region" description="Helical" evidence="8">
    <location>
        <begin position="137"/>
        <end position="165"/>
    </location>
</feature>
<dbReference type="InterPro" id="IPR050297">
    <property type="entry name" value="LipidA_mod_glycosyltrf_83"/>
</dbReference>
<sequence length="512" mass="59766">MQKLMSAVFSILGGLMLGISGLWLISSVIWFWTIFEKYQSVLGLFIALLLTFSGLFLCYKFPKRCQVWYRWFMRHKIILVTAALVVQVLLLLSADMMIRSDAAVVFNGAIRQLPELAISSYLSRNPNNLMLFLYERFFYKIFAGATVWILQILNIGYTHLAGYFLYKVGQRYFSQAVADRTFIFYYLLILLTPKFMAMYTDVMVLPILAIQIYVLLDLLNRKSQKHEKWKYVLLGLLTGLGLAFRPTVAIIVIAFFTVYWMSHSWKKTVTCLSLFILGFGASYGSLNFYKTRQEEVVIMTEDGLSKNMLTFINLGLTYSGTDQVDMKKGLLQYIPKSERNKYNNGLFKNEYQIAEIKRRLQDYNVLTFTEHVLYKQYKTTGQGNLNWIYKSKDGEKSTYMSPLSNKNKDSQLAQWIRDYLIYTDQPKYQFYDYTIQFVWVLLSLGLFLFFCRNTQTDSERLLSLSLFGGLLFLQIFEGGKSRYLIQFLPQILFIAAIGWSNWTCTVKRLHHK</sequence>
<dbReference type="GO" id="GO:0005886">
    <property type="term" value="C:plasma membrane"/>
    <property type="evidence" value="ECO:0007669"/>
    <property type="project" value="UniProtKB-SubCell"/>
</dbReference>
<evidence type="ECO:0000256" key="7">
    <source>
        <dbReference type="ARBA" id="ARBA00023136"/>
    </source>
</evidence>
<keyword evidence="5 8" id="KW-0812">Transmembrane</keyword>
<dbReference type="EMBL" id="LT906439">
    <property type="protein sequence ID" value="SNU87747.1"/>
    <property type="molecule type" value="Genomic_DNA"/>
</dbReference>
<dbReference type="KEGG" id="smen:SAMEA4412692_0764"/>
<dbReference type="OrthoDB" id="5695313at2"/>
<dbReference type="PANTHER" id="PTHR33908">
    <property type="entry name" value="MANNOSYLTRANSFERASE YKCB-RELATED"/>
    <property type="match status" value="1"/>
</dbReference>
<keyword evidence="6 8" id="KW-1133">Transmembrane helix</keyword>
<feature type="transmembrane region" description="Helical" evidence="8">
    <location>
        <begin position="272"/>
        <end position="289"/>
    </location>
</feature>
<dbReference type="STRING" id="1123308.GCA_000380085_00107"/>
<feature type="transmembrane region" description="Helical" evidence="8">
    <location>
        <begin position="7"/>
        <end position="32"/>
    </location>
</feature>
<reference evidence="10 11" key="1">
    <citation type="submission" date="2017-06" db="EMBL/GenBank/DDBJ databases">
        <authorList>
            <consortium name="Pathogen Informatics"/>
        </authorList>
    </citation>
    <scope>NUCLEOTIDE SEQUENCE [LARGE SCALE GENOMIC DNA]</scope>
    <source>
        <strain evidence="10 11">NCTC13788</strain>
    </source>
</reference>
<accession>A0A239SQS6</accession>
<evidence type="ECO:0000256" key="3">
    <source>
        <dbReference type="ARBA" id="ARBA00022676"/>
    </source>
</evidence>
<evidence type="ECO:0000256" key="5">
    <source>
        <dbReference type="ARBA" id="ARBA00022692"/>
    </source>
</evidence>
<keyword evidence="11" id="KW-1185">Reference proteome</keyword>
<evidence type="ECO:0000313" key="11">
    <source>
        <dbReference type="Proteomes" id="UP000215185"/>
    </source>
</evidence>
<dbReference type="Proteomes" id="UP000215185">
    <property type="component" value="Chromosome 1"/>
</dbReference>
<feature type="transmembrane region" description="Helical" evidence="8">
    <location>
        <begin position="483"/>
        <end position="502"/>
    </location>
</feature>
<feature type="transmembrane region" description="Helical" evidence="8">
    <location>
        <begin position="177"/>
        <end position="196"/>
    </location>
</feature>
<comment type="subcellular location">
    <subcellularLocation>
        <location evidence="1">Cell membrane</location>
        <topology evidence="1">Multi-pass membrane protein</topology>
    </subcellularLocation>
</comment>
<name>A0A239SQS6_9STRE</name>
<proteinExistence type="predicted"/>